<gene>
    <name evidence="1" type="ORF">OIU79_023998</name>
</gene>
<keyword evidence="2" id="KW-1185">Reference proteome</keyword>
<proteinExistence type="predicted"/>
<dbReference type="EMBL" id="JAPFFK010000005">
    <property type="protein sequence ID" value="KAJ6763359.1"/>
    <property type="molecule type" value="Genomic_DNA"/>
</dbReference>
<reference evidence="1" key="1">
    <citation type="submission" date="2022-11" db="EMBL/GenBank/DDBJ databases">
        <authorList>
            <person name="Hyden B.L."/>
            <person name="Feng K."/>
            <person name="Yates T."/>
            <person name="Jawdy S."/>
            <person name="Smart L.B."/>
            <person name="Muchero W."/>
        </authorList>
    </citation>
    <scope>NUCLEOTIDE SEQUENCE</scope>
    <source>
        <tissue evidence="1">Shoot tip</tissue>
    </source>
</reference>
<organism evidence="1 2">
    <name type="scientific">Salix purpurea</name>
    <name type="common">Purple osier willow</name>
    <dbReference type="NCBI Taxonomy" id="77065"/>
    <lineage>
        <taxon>Eukaryota</taxon>
        <taxon>Viridiplantae</taxon>
        <taxon>Streptophyta</taxon>
        <taxon>Embryophyta</taxon>
        <taxon>Tracheophyta</taxon>
        <taxon>Spermatophyta</taxon>
        <taxon>Magnoliopsida</taxon>
        <taxon>eudicotyledons</taxon>
        <taxon>Gunneridae</taxon>
        <taxon>Pentapetalae</taxon>
        <taxon>rosids</taxon>
        <taxon>fabids</taxon>
        <taxon>Malpighiales</taxon>
        <taxon>Salicaceae</taxon>
        <taxon>Saliceae</taxon>
        <taxon>Salix</taxon>
    </lineage>
</organism>
<evidence type="ECO:0000313" key="1">
    <source>
        <dbReference type="EMBL" id="KAJ6763359.1"/>
    </source>
</evidence>
<name>A0A9Q0WAG2_SALPP</name>
<sequence>MDLSTKFQSTFFTVSTFSYPQQKPTLFKPNPSLLSTKYNTNSFNFPTRRSNSKIKARLSIATVETSGVDSKTDIESLYWSNSDVN</sequence>
<evidence type="ECO:0000313" key="2">
    <source>
        <dbReference type="Proteomes" id="UP001151532"/>
    </source>
</evidence>
<dbReference type="AlphaFoldDB" id="A0A9Q0WAG2"/>
<comment type="caution">
    <text evidence="1">The sequence shown here is derived from an EMBL/GenBank/DDBJ whole genome shotgun (WGS) entry which is preliminary data.</text>
</comment>
<dbReference type="EMBL" id="JAPFFK010000005">
    <property type="protein sequence ID" value="KAJ6763360.1"/>
    <property type="molecule type" value="Genomic_DNA"/>
</dbReference>
<protein>
    <submittedName>
        <fullName evidence="1">Uncharacterized protein</fullName>
    </submittedName>
</protein>
<dbReference type="Proteomes" id="UP001151532">
    <property type="component" value="Chromosome 13"/>
</dbReference>
<reference evidence="1" key="2">
    <citation type="journal article" date="2023" name="Int. J. Mol. Sci.">
        <title>De Novo Assembly and Annotation of 11 Diverse Shrub Willow (Salix) Genomes Reveals Novel Gene Organization in Sex-Linked Regions.</title>
        <authorList>
            <person name="Hyden B."/>
            <person name="Feng K."/>
            <person name="Yates T.B."/>
            <person name="Jawdy S."/>
            <person name="Cereghino C."/>
            <person name="Smart L.B."/>
            <person name="Muchero W."/>
        </authorList>
    </citation>
    <scope>NUCLEOTIDE SEQUENCE</scope>
    <source>
        <tissue evidence="1">Shoot tip</tissue>
    </source>
</reference>
<accession>A0A9Q0WAG2</accession>